<feature type="compositionally biased region" description="Basic and acidic residues" evidence="1">
    <location>
        <begin position="57"/>
        <end position="69"/>
    </location>
</feature>
<dbReference type="EMBL" id="JQGC01000008">
    <property type="protein sequence ID" value="KFL31124.1"/>
    <property type="molecule type" value="Genomic_DNA"/>
</dbReference>
<name>A0A087M2M1_9HYPH</name>
<keyword evidence="3" id="KW-1185">Reference proteome</keyword>
<evidence type="ECO:0000313" key="3">
    <source>
        <dbReference type="Proteomes" id="UP000028981"/>
    </source>
</evidence>
<gene>
    <name evidence="2" type="ORF">JP75_11105</name>
</gene>
<evidence type="ECO:0008006" key="4">
    <source>
        <dbReference type="Google" id="ProtNLM"/>
    </source>
</evidence>
<evidence type="ECO:0000313" key="2">
    <source>
        <dbReference type="EMBL" id="KFL31124.1"/>
    </source>
</evidence>
<sequence length="69" mass="7904">MHQMLALPSFLGFLLPLPAALLHQHDATAPRRRRAIRALHLSQHILRDVGLDDNPADDPRWALRPDLER</sequence>
<dbReference type="STRING" id="46914.JP75_11105"/>
<feature type="region of interest" description="Disordered" evidence="1">
    <location>
        <begin position="50"/>
        <end position="69"/>
    </location>
</feature>
<proteinExistence type="predicted"/>
<organism evidence="2 3">
    <name type="scientific">Devosia riboflavina</name>
    <dbReference type="NCBI Taxonomy" id="46914"/>
    <lineage>
        <taxon>Bacteria</taxon>
        <taxon>Pseudomonadati</taxon>
        <taxon>Pseudomonadota</taxon>
        <taxon>Alphaproteobacteria</taxon>
        <taxon>Hyphomicrobiales</taxon>
        <taxon>Devosiaceae</taxon>
        <taxon>Devosia</taxon>
    </lineage>
</organism>
<protein>
    <recommendedName>
        <fullName evidence="4">DUF1127 domain-containing protein</fullName>
    </recommendedName>
</protein>
<dbReference type="Proteomes" id="UP000028981">
    <property type="component" value="Unassembled WGS sequence"/>
</dbReference>
<reference evidence="2 3" key="1">
    <citation type="submission" date="2014-08" db="EMBL/GenBank/DDBJ databases">
        <authorList>
            <person name="Hassan Y.I."/>
            <person name="Lepp D."/>
            <person name="Zhou T."/>
        </authorList>
    </citation>
    <scope>NUCLEOTIDE SEQUENCE [LARGE SCALE GENOMIC DNA]</scope>
    <source>
        <strain evidence="2 3">IFO13584</strain>
    </source>
</reference>
<accession>A0A087M2M1</accession>
<dbReference type="AlphaFoldDB" id="A0A087M2M1"/>
<comment type="caution">
    <text evidence="2">The sequence shown here is derived from an EMBL/GenBank/DDBJ whole genome shotgun (WGS) entry which is preliminary data.</text>
</comment>
<evidence type="ECO:0000256" key="1">
    <source>
        <dbReference type="SAM" id="MobiDB-lite"/>
    </source>
</evidence>